<dbReference type="GO" id="GO:0019563">
    <property type="term" value="P:glycerol catabolic process"/>
    <property type="evidence" value="ECO:0007669"/>
    <property type="project" value="UniProtKB-UniPathway"/>
</dbReference>
<dbReference type="EC" id="2.7.1.30" evidence="3"/>
<dbReference type="OrthoDB" id="5422795at2759"/>
<feature type="region of interest" description="Disordered" evidence="11">
    <location>
        <begin position="25"/>
        <end position="45"/>
    </location>
</feature>
<evidence type="ECO:0000256" key="5">
    <source>
        <dbReference type="ARBA" id="ARBA00022741"/>
    </source>
</evidence>
<dbReference type="SUPFAM" id="SSF53067">
    <property type="entry name" value="Actin-like ATPase domain"/>
    <property type="match status" value="2"/>
</dbReference>
<keyword evidence="6 10" id="KW-0418">Kinase</keyword>
<evidence type="ECO:0000256" key="3">
    <source>
        <dbReference type="ARBA" id="ARBA00012099"/>
    </source>
</evidence>
<name>A0A8K0X1U6_9PEZI</name>
<dbReference type="Gene3D" id="3.30.420.40">
    <property type="match status" value="2"/>
</dbReference>
<protein>
    <recommendedName>
        <fullName evidence="3">glycerol kinase</fullName>
        <ecNumber evidence="3">2.7.1.30</ecNumber>
    </recommendedName>
    <alternativeName>
        <fullName evidence="9">ATP:glycerol 3-phosphotransferase</fullName>
    </alternativeName>
</protein>
<evidence type="ECO:0000256" key="1">
    <source>
        <dbReference type="ARBA" id="ARBA00005190"/>
    </source>
</evidence>
<dbReference type="NCBIfam" id="NF000756">
    <property type="entry name" value="PRK00047.1"/>
    <property type="match status" value="1"/>
</dbReference>
<dbReference type="PROSITE" id="PS00933">
    <property type="entry name" value="FGGY_KINASES_1"/>
    <property type="match status" value="1"/>
</dbReference>
<dbReference type="AlphaFoldDB" id="A0A8K0X1U6"/>
<evidence type="ECO:0000256" key="7">
    <source>
        <dbReference type="ARBA" id="ARBA00022798"/>
    </source>
</evidence>
<dbReference type="PANTHER" id="PTHR10196">
    <property type="entry name" value="SUGAR KINASE"/>
    <property type="match status" value="1"/>
</dbReference>
<evidence type="ECO:0000259" key="12">
    <source>
        <dbReference type="Pfam" id="PF00370"/>
    </source>
</evidence>
<dbReference type="GO" id="GO:0004370">
    <property type="term" value="F:glycerol kinase activity"/>
    <property type="evidence" value="ECO:0007669"/>
    <property type="project" value="UniProtKB-EC"/>
</dbReference>
<dbReference type="PANTHER" id="PTHR10196:SF69">
    <property type="entry name" value="GLYCEROL KINASE"/>
    <property type="match status" value="1"/>
</dbReference>
<keyword evidence="8" id="KW-0067">ATP-binding</keyword>
<evidence type="ECO:0000256" key="2">
    <source>
        <dbReference type="ARBA" id="ARBA00009156"/>
    </source>
</evidence>
<evidence type="ECO:0000256" key="9">
    <source>
        <dbReference type="ARBA" id="ARBA00043149"/>
    </source>
</evidence>
<evidence type="ECO:0000256" key="11">
    <source>
        <dbReference type="SAM" id="MobiDB-lite"/>
    </source>
</evidence>
<dbReference type="InterPro" id="IPR018483">
    <property type="entry name" value="Carb_kinase_FGGY_CS"/>
</dbReference>
<dbReference type="InterPro" id="IPR018485">
    <property type="entry name" value="FGGY_C"/>
</dbReference>
<keyword evidence="4 10" id="KW-0808">Transferase</keyword>
<feature type="domain" description="Carbohydrate kinase FGGY C-terminal" evidence="13">
    <location>
        <begin position="333"/>
        <end position="530"/>
    </location>
</feature>
<keyword evidence="15" id="KW-1185">Reference proteome</keyword>
<evidence type="ECO:0000256" key="10">
    <source>
        <dbReference type="RuleBase" id="RU003733"/>
    </source>
</evidence>
<sequence>MFQAVQDLWAQLSAHLPDSIMASPTSSHTLGASSHRSSPRSDSSLHGAVYTAAQISKFKERGFVAAIDVGTTSARFIIFATETSDPIVSVQQELTNLHPRPGWHEQNPGELCHVVTNCMDKAYERFIALGFDKADVKALGVTNQRETTIVWDWKTGQPLYNAIVWTDTRTIEIADKMKASPLGHMVPKLTGLPWSCYPSVTKLSWLVTNVDRVAELYSAGNGSVAFGTVDTWLIYNLNGGATSSQPVHVTDTTNASRTMLMNLSNLHWEDSIIKLFGLDRTKLRLPKIVASSDATAFGRVQGGPWDGLRITGCLGDQSAALVGQCAFEPGQAKNTYGTGCFLLYNTGSERPPVEHLDAGLIATVAYDFHPGGDIRLATYALEGSVASAGSGIKFLIKNLGLAKDADHVNELAASVPNAGGVVFVTAFSGLLAPYWINDARGTMFGITHHTQPGHIVRAVFEATCYQTRAILAAMESQSGSKLTTLAVDGGMSNSDICMQTQADVLDIPILRPAMRETTALGAAYAAGLAAGCWSGTDELVRIKSNKEGNCHFEPNQSKIRETARCYRKWNQAVEMSRGWVRPDDPIEGDDSDDEGNPA</sequence>
<dbReference type="EMBL" id="JAGPXD010000004">
    <property type="protein sequence ID" value="KAH7357755.1"/>
    <property type="molecule type" value="Genomic_DNA"/>
</dbReference>
<comment type="pathway">
    <text evidence="1">Polyol metabolism; glycerol degradation via glycerol kinase pathway; sn-glycerol 3-phosphate from glycerol: step 1/1.</text>
</comment>
<feature type="domain" description="Carbohydrate kinase FGGY N-terminal" evidence="12">
    <location>
        <begin position="65"/>
        <end position="323"/>
    </location>
</feature>
<dbReference type="Proteomes" id="UP000813385">
    <property type="component" value="Unassembled WGS sequence"/>
</dbReference>
<comment type="similarity">
    <text evidence="2 10">Belongs to the FGGY kinase family.</text>
</comment>
<dbReference type="GO" id="GO:0006641">
    <property type="term" value="P:triglyceride metabolic process"/>
    <property type="evidence" value="ECO:0007669"/>
    <property type="project" value="TreeGrafter"/>
</dbReference>
<dbReference type="InterPro" id="IPR018484">
    <property type="entry name" value="FGGY_N"/>
</dbReference>
<feature type="compositionally biased region" description="Acidic residues" evidence="11">
    <location>
        <begin position="585"/>
        <end position="598"/>
    </location>
</feature>
<evidence type="ECO:0000256" key="8">
    <source>
        <dbReference type="ARBA" id="ARBA00022840"/>
    </source>
</evidence>
<dbReference type="Pfam" id="PF00370">
    <property type="entry name" value="FGGY_N"/>
    <property type="match status" value="1"/>
</dbReference>
<keyword evidence="5" id="KW-0547">Nucleotide-binding</keyword>
<comment type="caution">
    <text evidence="14">The sequence shown here is derived from an EMBL/GenBank/DDBJ whole genome shotgun (WGS) entry which is preliminary data.</text>
</comment>
<evidence type="ECO:0000256" key="6">
    <source>
        <dbReference type="ARBA" id="ARBA00022777"/>
    </source>
</evidence>
<keyword evidence="7" id="KW-0319">Glycerol metabolism</keyword>
<dbReference type="InterPro" id="IPR043129">
    <property type="entry name" value="ATPase_NBD"/>
</dbReference>
<reference evidence="14" key="1">
    <citation type="journal article" date="2021" name="Nat. Commun.">
        <title>Genetic determinants of endophytism in the Arabidopsis root mycobiome.</title>
        <authorList>
            <person name="Mesny F."/>
            <person name="Miyauchi S."/>
            <person name="Thiergart T."/>
            <person name="Pickel B."/>
            <person name="Atanasova L."/>
            <person name="Karlsson M."/>
            <person name="Huettel B."/>
            <person name="Barry K.W."/>
            <person name="Haridas S."/>
            <person name="Chen C."/>
            <person name="Bauer D."/>
            <person name="Andreopoulos W."/>
            <person name="Pangilinan J."/>
            <person name="LaButti K."/>
            <person name="Riley R."/>
            <person name="Lipzen A."/>
            <person name="Clum A."/>
            <person name="Drula E."/>
            <person name="Henrissat B."/>
            <person name="Kohler A."/>
            <person name="Grigoriev I.V."/>
            <person name="Martin F.M."/>
            <person name="Hacquard S."/>
        </authorList>
    </citation>
    <scope>NUCLEOTIDE SEQUENCE</scope>
    <source>
        <strain evidence="14">MPI-CAGE-AT-0016</strain>
    </source>
</reference>
<evidence type="ECO:0000256" key="4">
    <source>
        <dbReference type="ARBA" id="ARBA00022679"/>
    </source>
</evidence>
<dbReference type="Pfam" id="PF02782">
    <property type="entry name" value="FGGY_C"/>
    <property type="match status" value="1"/>
</dbReference>
<dbReference type="GO" id="GO:0046167">
    <property type="term" value="P:glycerol-3-phosphate biosynthetic process"/>
    <property type="evidence" value="ECO:0007669"/>
    <property type="project" value="TreeGrafter"/>
</dbReference>
<gene>
    <name evidence="14" type="ORF">B0T11DRAFT_283054</name>
</gene>
<dbReference type="UniPathway" id="UPA00618">
    <property type="reaction ID" value="UER00672"/>
</dbReference>
<organism evidence="14 15">
    <name type="scientific">Plectosphaerella cucumerina</name>
    <dbReference type="NCBI Taxonomy" id="40658"/>
    <lineage>
        <taxon>Eukaryota</taxon>
        <taxon>Fungi</taxon>
        <taxon>Dikarya</taxon>
        <taxon>Ascomycota</taxon>
        <taxon>Pezizomycotina</taxon>
        <taxon>Sordariomycetes</taxon>
        <taxon>Hypocreomycetidae</taxon>
        <taxon>Glomerellales</taxon>
        <taxon>Plectosphaerellaceae</taxon>
        <taxon>Plectosphaerella</taxon>
    </lineage>
</organism>
<feature type="compositionally biased region" description="Low complexity" evidence="11">
    <location>
        <begin position="33"/>
        <end position="44"/>
    </location>
</feature>
<dbReference type="PROSITE" id="PS00445">
    <property type="entry name" value="FGGY_KINASES_2"/>
    <property type="match status" value="1"/>
</dbReference>
<evidence type="ECO:0000313" key="14">
    <source>
        <dbReference type="EMBL" id="KAH7357755.1"/>
    </source>
</evidence>
<evidence type="ECO:0000313" key="15">
    <source>
        <dbReference type="Proteomes" id="UP000813385"/>
    </source>
</evidence>
<dbReference type="GO" id="GO:0005524">
    <property type="term" value="F:ATP binding"/>
    <property type="evidence" value="ECO:0007669"/>
    <property type="project" value="UniProtKB-KW"/>
</dbReference>
<dbReference type="GO" id="GO:0005739">
    <property type="term" value="C:mitochondrion"/>
    <property type="evidence" value="ECO:0007669"/>
    <property type="project" value="TreeGrafter"/>
</dbReference>
<feature type="region of interest" description="Disordered" evidence="11">
    <location>
        <begin position="579"/>
        <end position="598"/>
    </location>
</feature>
<proteinExistence type="inferred from homology"/>
<evidence type="ECO:0000259" key="13">
    <source>
        <dbReference type="Pfam" id="PF02782"/>
    </source>
</evidence>
<accession>A0A8K0X1U6</accession>
<dbReference type="FunFam" id="3.30.420.40:FF:000086">
    <property type="entry name" value="Glycerol kinase"/>
    <property type="match status" value="1"/>
</dbReference>